<evidence type="ECO:0000313" key="2">
    <source>
        <dbReference type="Proteomes" id="UP000298652"/>
    </source>
</evidence>
<dbReference type="AlphaFoldDB" id="A0A4U6SZ21"/>
<dbReference type="Proteomes" id="UP000298652">
    <property type="component" value="Chromosome 9"/>
</dbReference>
<keyword evidence="2" id="KW-1185">Reference proteome</keyword>
<sequence length="125" mass="14431">MTSDSFVPDSLLPESQPSLYVRCGMSHANNDDEGYFEAHRRACRCARCSLLHSNYDLATRILHDREKFDCETYIPDVEKLQIDRDTILVHEHIMKKLDEQLKMKQDASIEIVTVDGAMEDAKKDQ</sequence>
<dbReference type="Gramene" id="TKV94310">
    <property type="protein sequence ID" value="TKV94310"/>
    <property type="gene ID" value="SEVIR_9G285600v2"/>
</dbReference>
<accession>A0A4U6SZ21</accession>
<reference evidence="1" key="1">
    <citation type="submission" date="2019-03" db="EMBL/GenBank/DDBJ databases">
        <title>WGS assembly of Setaria viridis.</title>
        <authorList>
            <person name="Huang P."/>
            <person name="Jenkins J."/>
            <person name="Grimwood J."/>
            <person name="Barry K."/>
            <person name="Healey A."/>
            <person name="Mamidi S."/>
            <person name="Sreedasyam A."/>
            <person name="Shu S."/>
            <person name="Feldman M."/>
            <person name="Wu J."/>
            <person name="Yu Y."/>
            <person name="Chen C."/>
            <person name="Johnson J."/>
            <person name="Rokhsar D."/>
            <person name="Baxter I."/>
            <person name="Schmutz J."/>
            <person name="Brutnell T."/>
            <person name="Kellogg E."/>
        </authorList>
    </citation>
    <scope>NUCLEOTIDE SEQUENCE [LARGE SCALE GENOMIC DNA]</scope>
</reference>
<gene>
    <name evidence="1" type="ORF">SEVIR_9G285600v2</name>
</gene>
<organism evidence="1 2">
    <name type="scientific">Setaria viridis</name>
    <name type="common">Green bristlegrass</name>
    <name type="synonym">Setaria italica subsp. viridis</name>
    <dbReference type="NCBI Taxonomy" id="4556"/>
    <lineage>
        <taxon>Eukaryota</taxon>
        <taxon>Viridiplantae</taxon>
        <taxon>Streptophyta</taxon>
        <taxon>Embryophyta</taxon>
        <taxon>Tracheophyta</taxon>
        <taxon>Spermatophyta</taxon>
        <taxon>Magnoliopsida</taxon>
        <taxon>Liliopsida</taxon>
        <taxon>Poales</taxon>
        <taxon>Poaceae</taxon>
        <taxon>PACMAD clade</taxon>
        <taxon>Panicoideae</taxon>
        <taxon>Panicodae</taxon>
        <taxon>Paniceae</taxon>
        <taxon>Cenchrinae</taxon>
        <taxon>Setaria</taxon>
    </lineage>
</organism>
<proteinExistence type="predicted"/>
<name>A0A4U6SZ21_SETVI</name>
<evidence type="ECO:0000313" key="1">
    <source>
        <dbReference type="EMBL" id="TKV94310.1"/>
    </source>
</evidence>
<dbReference type="EMBL" id="CM016560">
    <property type="protein sequence ID" value="TKV94310.1"/>
    <property type="molecule type" value="Genomic_DNA"/>
</dbReference>
<protein>
    <submittedName>
        <fullName evidence="1">Uncharacterized protein</fullName>
    </submittedName>
</protein>